<dbReference type="Gene3D" id="3.40.50.410">
    <property type="entry name" value="von Willebrand factor, type A domain"/>
    <property type="match status" value="1"/>
</dbReference>
<dbReference type="InterPro" id="IPR008707">
    <property type="entry name" value="B-propeller_PilY1"/>
</dbReference>
<accession>A0ABU8EPV4</accession>
<gene>
    <name evidence="5" type="ORF">WAE96_04285</name>
</gene>
<evidence type="ECO:0000256" key="3">
    <source>
        <dbReference type="SAM" id="SignalP"/>
    </source>
</evidence>
<dbReference type="SUPFAM" id="SSF53300">
    <property type="entry name" value="vWA-like"/>
    <property type="match status" value="1"/>
</dbReference>
<dbReference type="EMBL" id="JBAWKS010000001">
    <property type="protein sequence ID" value="MEI4548931.1"/>
    <property type="molecule type" value="Genomic_DNA"/>
</dbReference>
<sequence>MRISALSKVTVIASMLLAMLTLSSKVFAEDIEIYLNALLKEKEKARVMLMFDTSGSMNVSAGHGQQCGYKYERTWRGRKYVGYSSTACTGTVPSDSADNKCYIKGSWTVTTCEKNKSRLIVAQEAVNEVIDAAADVEFGIGVFNGGTSHIVAGIGGHSKADLKIIINGLNADGGTPITDSAYQVYRYFSGKNVFEKSSLSSNRDTSIENGNVYISPFANLTGPGGSYQPRCDNNAYFIMMTDGDPTDDDSYDNAAGSIATLWPDSKYTDATYKYNDAGDTATLGLVYQHFPRLAEYMAKNDVYSKDTKVNNVYTYTIGFGGAMSPEGEGMLKAAADKGKGKYYDTDDPTQLNANLKATLNQILELSGNFTSPSVAASQSDNTRTKDFVYYSLFSPTGSTRWNGNIKKLKISGHTVVDQTDSPAINDKGEIDKHAKTFWLDYNPSTGDAPGPDGGNVALGGLNAQIKITSPVNRKIFTDVGNSDFKSENSSVLSNIKLALNEYYGGGASEQQAKDLINWMRGIESGSGDDIVLRQHILGDALHSKPAAITYEGSDGDKTHLLFGTNAGFVHFFEDTSATQATEVWAFIPSELFSIQPALMDNAAGKLYGMDLTPTIYHDDSNGDGKVNAGEKVWAFIGMRRGGSTYYALDISNRTAPKLLWSKGKAAYPSLGQTWSQPKVVYVNHPSYAKKPLLVFGAGYDKKQFEEGAANTVGAGIYLVDAETGNKVWSTDDISFDGKDSIVGRIATLDSDYDGYTDRLYAADTGGKIWRIDLAGTNPADWSAFEFASLPGNFFYQPEVARSYYSKVTSYSVDGEVVNATRMTVPFEAIVVGSGNRTTPMDTSNSDKLFMVRDTNVITKSYKTDAPDPIKLIDLMEIDPNTFGSLTNDPARFIGKEFEFAKKGGWAYSLTGVGEKALAKPAIIGGVAYFPTFMASTTDSSSCSLTGGEGRLYAFHLHYAVNIYENAYTVTGDSIPPTPELVYSEDSDENSQFLLIGIGAGENNSGIIKAKSINDSAVPELVCDENGKNCSIKLVGDFVGFKTHRSYMYREATNKVN</sequence>
<keyword evidence="3" id="KW-0732">Signal</keyword>
<dbReference type="RefSeq" id="WP_336434705.1">
    <property type="nucleotide sequence ID" value="NZ_JBAWKS010000001.1"/>
</dbReference>
<evidence type="ECO:0000313" key="5">
    <source>
        <dbReference type="EMBL" id="MEI4548931.1"/>
    </source>
</evidence>
<name>A0ABU8EPV4_9GAMM</name>
<feature type="domain" description="PilY1 beta-propeller" evidence="4">
    <location>
        <begin position="559"/>
        <end position="776"/>
    </location>
</feature>
<feature type="chain" id="PRO_5045569512" evidence="3">
    <location>
        <begin position="29"/>
        <end position="1056"/>
    </location>
</feature>
<evidence type="ECO:0000313" key="6">
    <source>
        <dbReference type="Proteomes" id="UP001382455"/>
    </source>
</evidence>
<organism evidence="5 6">
    <name type="scientific">Pseudoalteromonas spongiae</name>
    <dbReference type="NCBI Taxonomy" id="298657"/>
    <lineage>
        <taxon>Bacteria</taxon>
        <taxon>Pseudomonadati</taxon>
        <taxon>Pseudomonadota</taxon>
        <taxon>Gammaproteobacteria</taxon>
        <taxon>Alteromonadales</taxon>
        <taxon>Pseudoalteromonadaceae</taxon>
        <taxon>Pseudoalteromonas</taxon>
    </lineage>
</organism>
<keyword evidence="2" id="KW-0106">Calcium</keyword>
<keyword evidence="1" id="KW-0479">Metal-binding</keyword>
<proteinExistence type="predicted"/>
<reference evidence="5 6" key="1">
    <citation type="submission" date="2023-12" db="EMBL/GenBank/DDBJ databases">
        <title>Friends and Foes: Symbiotic and Algicidal bacterial influence on Karenia brevis blooms.</title>
        <authorList>
            <person name="Fei C."/>
            <person name="Mohamed A.R."/>
            <person name="Booker A."/>
            <person name="Arshad M."/>
            <person name="Klass S."/>
            <person name="Ahn S."/>
            <person name="Gilbert P.M."/>
            <person name="Heil C.A."/>
            <person name="Martinez J.M."/>
            <person name="Amin S.A."/>
        </authorList>
    </citation>
    <scope>NUCLEOTIDE SEQUENCE [LARGE SCALE GENOMIC DNA]</scope>
    <source>
        <strain evidence="5 6">CE15</strain>
    </source>
</reference>
<evidence type="ECO:0000256" key="1">
    <source>
        <dbReference type="ARBA" id="ARBA00022723"/>
    </source>
</evidence>
<dbReference type="Pfam" id="PF05567">
    <property type="entry name" value="T4P_PilY1"/>
    <property type="match status" value="1"/>
</dbReference>
<keyword evidence="6" id="KW-1185">Reference proteome</keyword>
<dbReference type="Proteomes" id="UP001382455">
    <property type="component" value="Unassembled WGS sequence"/>
</dbReference>
<protein>
    <submittedName>
        <fullName evidence="5">PilC/PilY family type IV pilus protein</fullName>
    </submittedName>
</protein>
<evidence type="ECO:0000259" key="4">
    <source>
        <dbReference type="Pfam" id="PF05567"/>
    </source>
</evidence>
<comment type="caution">
    <text evidence="5">The sequence shown here is derived from an EMBL/GenBank/DDBJ whole genome shotgun (WGS) entry which is preliminary data.</text>
</comment>
<evidence type="ECO:0000256" key="2">
    <source>
        <dbReference type="ARBA" id="ARBA00022837"/>
    </source>
</evidence>
<dbReference type="InterPro" id="IPR036465">
    <property type="entry name" value="vWFA_dom_sf"/>
</dbReference>
<feature type="signal peptide" evidence="3">
    <location>
        <begin position="1"/>
        <end position="28"/>
    </location>
</feature>